<dbReference type="Proteomes" id="UP000240957">
    <property type="component" value="Unassembled WGS sequence"/>
</dbReference>
<reference evidence="5 6" key="2">
    <citation type="submission" date="2018-08" db="EMBL/GenBank/DDBJ databases">
        <title>The draft genome of Acinetobacter sichuanensis strain WCHAc060041.</title>
        <authorList>
            <person name="Qin J."/>
            <person name="Feng Y."/>
            <person name="Zong Z."/>
        </authorList>
    </citation>
    <scope>NUCLEOTIDE SEQUENCE [LARGE SCALE GENOMIC DNA]</scope>
    <source>
        <strain evidence="5 6">WCHAc060041</strain>
    </source>
</reference>
<dbReference type="PANTHER" id="PTHR30204:SF97">
    <property type="entry name" value="MERR FAMILY REGULATORY PROTEIN"/>
    <property type="match status" value="1"/>
</dbReference>
<dbReference type="EMBL" id="PYIX02000017">
    <property type="protein sequence ID" value="RFC83469.1"/>
    <property type="molecule type" value="Genomic_DNA"/>
</dbReference>
<keyword evidence="7" id="KW-1185">Reference proteome</keyword>
<dbReference type="PROSITE" id="PS50937">
    <property type="entry name" value="HTH_MERR_2"/>
    <property type="match status" value="1"/>
</dbReference>
<sequence>MTLSIGELAQKLGVSVRVVRHYDNHDLLKSTRGNNGYRYFNEQAITQVRQIQRFIALGFSVAEICSFPDCMRLIDGAAFCPETQGLQKQRLDKIEMQISDLEEKKAALLKTLMQV</sequence>
<evidence type="ECO:0000313" key="6">
    <source>
        <dbReference type="Proteomes" id="UP000240957"/>
    </source>
</evidence>
<dbReference type="GO" id="GO:0003700">
    <property type="term" value="F:DNA-binding transcription factor activity"/>
    <property type="evidence" value="ECO:0007669"/>
    <property type="project" value="InterPro"/>
</dbReference>
<accession>A0A371YPS3</accession>
<comment type="caution">
    <text evidence="5">The sequence shown here is derived from an EMBL/GenBank/DDBJ whole genome shotgun (WGS) entry which is preliminary data.</text>
</comment>
<organism evidence="5 6">
    <name type="scientific">Acinetobacter sichuanensis</name>
    <dbReference type="NCBI Taxonomy" id="2136183"/>
    <lineage>
        <taxon>Bacteria</taxon>
        <taxon>Pseudomonadati</taxon>
        <taxon>Pseudomonadota</taxon>
        <taxon>Gammaproteobacteria</taxon>
        <taxon>Moraxellales</taxon>
        <taxon>Moraxellaceae</taxon>
        <taxon>Acinetobacter</taxon>
    </lineage>
</organism>
<reference evidence="4" key="1">
    <citation type="journal article" date="2014" name="Int. J. Syst. Evol. Microbiol.">
        <title>Complete genome of a new Firmicutes species belonging to the dominant human colonic microbiota ('Ruminococcus bicirculans') reveals two chromosomes and a selective capacity to utilize plant glucans.</title>
        <authorList>
            <consortium name="NISC Comparative Sequencing Program"/>
            <person name="Wegmann U."/>
            <person name="Louis P."/>
            <person name="Goesmann A."/>
            <person name="Henrissat B."/>
            <person name="Duncan S.H."/>
            <person name="Flint H.J."/>
        </authorList>
    </citation>
    <scope>NUCLEOTIDE SEQUENCE</scope>
    <source>
        <strain evidence="4">KCTC 62575</strain>
    </source>
</reference>
<keyword evidence="2" id="KW-0175">Coiled coil</keyword>
<dbReference type="GO" id="GO:0003677">
    <property type="term" value="F:DNA binding"/>
    <property type="evidence" value="ECO:0007669"/>
    <property type="project" value="UniProtKB-KW"/>
</dbReference>
<dbReference type="PANTHER" id="PTHR30204">
    <property type="entry name" value="REDOX-CYCLING DRUG-SENSING TRANSCRIPTIONAL ACTIVATOR SOXR"/>
    <property type="match status" value="1"/>
</dbReference>
<feature type="coiled-coil region" evidence="2">
    <location>
        <begin position="84"/>
        <end position="111"/>
    </location>
</feature>
<protein>
    <submittedName>
        <fullName evidence="5">MerR family transcriptional regulator</fullName>
    </submittedName>
</protein>
<dbReference type="InterPro" id="IPR009061">
    <property type="entry name" value="DNA-bd_dom_put_sf"/>
</dbReference>
<keyword evidence="1" id="KW-0238">DNA-binding</keyword>
<feature type="domain" description="HTH merR-type" evidence="3">
    <location>
        <begin position="2"/>
        <end position="70"/>
    </location>
</feature>
<reference evidence="7" key="3">
    <citation type="journal article" date="2019" name="Int. J. Syst. Evol. Microbiol.">
        <title>The Global Catalogue of Microorganisms (GCM) 10K type strain sequencing project: providing services to taxonomists for standard genome sequencing and annotation.</title>
        <authorList>
            <consortium name="The Broad Institute Genomics Platform"/>
            <consortium name="The Broad Institute Genome Sequencing Center for Infectious Disease"/>
            <person name="Wu L."/>
            <person name="Ma J."/>
        </authorList>
    </citation>
    <scope>NUCLEOTIDE SEQUENCE [LARGE SCALE GENOMIC DNA]</scope>
    <source>
        <strain evidence="7">KCTC 62575</strain>
    </source>
</reference>
<dbReference type="Proteomes" id="UP001595455">
    <property type="component" value="Unassembled WGS sequence"/>
</dbReference>
<dbReference type="EMBL" id="JBHRSF010000170">
    <property type="protein sequence ID" value="MFC2998177.1"/>
    <property type="molecule type" value="Genomic_DNA"/>
</dbReference>
<dbReference type="OrthoDB" id="9808480at2"/>
<proteinExistence type="predicted"/>
<evidence type="ECO:0000256" key="2">
    <source>
        <dbReference type="SAM" id="Coils"/>
    </source>
</evidence>
<evidence type="ECO:0000313" key="7">
    <source>
        <dbReference type="Proteomes" id="UP001595455"/>
    </source>
</evidence>
<dbReference type="PROSITE" id="PS00552">
    <property type="entry name" value="HTH_MERR_1"/>
    <property type="match status" value="1"/>
</dbReference>
<dbReference type="SUPFAM" id="SSF46955">
    <property type="entry name" value="Putative DNA-binding domain"/>
    <property type="match status" value="1"/>
</dbReference>
<evidence type="ECO:0000256" key="1">
    <source>
        <dbReference type="ARBA" id="ARBA00023125"/>
    </source>
</evidence>
<dbReference type="AlphaFoldDB" id="A0A371YPS3"/>
<dbReference type="PRINTS" id="PR00040">
    <property type="entry name" value="HTHMERR"/>
</dbReference>
<dbReference type="Gene3D" id="1.10.1660.10">
    <property type="match status" value="1"/>
</dbReference>
<dbReference type="InterPro" id="IPR000551">
    <property type="entry name" value="MerR-type_HTH_dom"/>
</dbReference>
<dbReference type="RefSeq" id="WP_107008495.1">
    <property type="nucleotide sequence ID" value="NZ_JBHRSF010000170.1"/>
</dbReference>
<evidence type="ECO:0000259" key="3">
    <source>
        <dbReference type="PROSITE" id="PS50937"/>
    </source>
</evidence>
<dbReference type="Pfam" id="PF13411">
    <property type="entry name" value="MerR_1"/>
    <property type="match status" value="1"/>
</dbReference>
<evidence type="ECO:0000313" key="5">
    <source>
        <dbReference type="EMBL" id="RFC83469.1"/>
    </source>
</evidence>
<dbReference type="InterPro" id="IPR047057">
    <property type="entry name" value="MerR_fam"/>
</dbReference>
<evidence type="ECO:0000313" key="4">
    <source>
        <dbReference type="EMBL" id="MFC2998177.1"/>
    </source>
</evidence>
<gene>
    <name evidence="4" type="ORF">ACFODO_23585</name>
    <name evidence="5" type="ORF">C9E89_011415</name>
</gene>
<name>A0A371YPS3_9GAMM</name>
<reference evidence="4" key="4">
    <citation type="submission" date="2024-09" db="EMBL/GenBank/DDBJ databases">
        <authorList>
            <person name="Sun Q."/>
            <person name="Mori K."/>
        </authorList>
    </citation>
    <scope>NUCLEOTIDE SEQUENCE</scope>
    <source>
        <strain evidence="4">KCTC 62575</strain>
    </source>
</reference>
<dbReference type="SMART" id="SM00422">
    <property type="entry name" value="HTH_MERR"/>
    <property type="match status" value="1"/>
</dbReference>